<dbReference type="InterPro" id="IPR017441">
    <property type="entry name" value="Protein_kinase_ATP_BS"/>
</dbReference>
<dbReference type="SUPFAM" id="SSF56112">
    <property type="entry name" value="Protein kinase-like (PK-like)"/>
    <property type="match status" value="1"/>
</dbReference>
<dbReference type="OrthoDB" id="10005095at2759"/>
<organism evidence="6 7">
    <name type="scientific">Nesidiocoris tenuis</name>
    <dbReference type="NCBI Taxonomy" id="355587"/>
    <lineage>
        <taxon>Eukaryota</taxon>
        <taxon>Metazoa</taxon>
        <taxon>Ecdysozoa</taxon>
        <taxon>Arthropoda</taxon>
        <taxon>Hexapoda</taxon>
        <taxon>Insecta</taxon>
        <taxon>Pterygota</taxon>
        <taxon>Neoptera</taxon>
        <taxon>Paraneoptera</taxon>
        <taxon>Hemiptera</taxon>
        <taxon>Heteroptera</taxon>
        <taxon>Panheteroptera</taxon>
        <taxon>Cimicomorpha</taxon>
        <taxon>Miridae</taxon>
        <taxon>Dicyphina</taxon>
        <taxon>Nesidiocoris</taxon>
    </lineage>
</organism>
<dbReference type="GO" id="GO:0005886">
    <property type="term" value="C:plasma membrane"/>
    <property type="evidence" value="ECO:0007669"/>
    <property type="project" value="TreeGrafter"/>
</dbReference>
<evidence type="ECO:0000256" key="3">
    <source>
        <dbReference type="SAM" id="MobiDB-lite"/>
    </source>
</evidence>
<dbReference type="GO" id="GO:0043235">
    <property type="term" value="C:receptor complex"/>
    <property type="evidence" value="ECO:0007669"/>
    <property type="project" value="TreeGrafter"/>
</dbReference>
<dbReference type="Proteomes" id="UP000479000">
    <property type="component" value="Unassembled WGS sequence"/>
</dbReference>
<dbReference type="GO" id="GO:0005524">
    <property type="term" value="F:ATP binding"/>
    <property type="evidence" value="ECO:0007669"/>
    <property type="project" value="UniProtKB-UniRule"/>
</dbReference>
<dbReference type="InterPro" id="IPR011009">
    <property type="entry name" value="Kinase-like_dom_sf"/>
</dbReference>
<dbReference type="Pfam" id="PF07714">
    <property type="entry name" value="PK_Tyr_Ser-Thr"/>
    <property type="match status" value="1"/>
</dbReference>
<dbReference type="GO" id="GO:0017147">
    <property type="term" value="F:Wnt-protein binding"/>
    <property type="evidence" value="ECO:0007669"/>
    <property type="project" value="TreeGrafter"/>
</dbReference>
<feature type="domain" description="Protein kinase" evidence="5">
    <location>
        <begin position="219"/>
        <end position="358"/>
    </location>
</feature>
<keyword evidence="2" id="KW-0067">ATP-binding</keyword>
<dbReference type="Gene3D" id="3.30.200.20">
    <property type="entry name" value="Phosphorylase Kinase, domain 1"/>
    <property type="match status" value="1"/>
</dbReference>
<accession>A0A6H5HLK2</accession>
<name>A0A6H5HLK2_9HEMI</name>
<dbReference type="GO" id="GO:0004714">
    <property type="term" value="F:transmembrane receptor protein tyrosine kinase activity"/>
    <property type="evidence" value="ECO:0007669"/>
    <property type="project" value="TreeGrafter"/>
</dbReference>
<dbReference type="GO" id="GO:0007169">
    <property type="term" value="P:cell surface receptor protein tyrosine kinase signaling pathway"/>
    <property type="evidence" value="ECO:0007669"/>
    <property type="project" value="TreeGrafter"/>
</dbReference>
<evidence type="ECO:0000256" key="4">
    <source>
        <dbReference type="SAM" id="Phobius"/>
    </source>
</evidence>
<dbReference type="PROSITE" id="PS00107">
    <property type="entry name" value="PROTEIN_KINASE_ATP"/>
    <property type="match status" value="1"/>
</dbReference>
<reference evidence="6 7" key="1">
    <citation type="submission" date="2020-02" db="EMBL/GenBank/DDBJ databases">
        <authorList>
            <person name="Ferguson B K."/>
        </authorList>
    </citation>
    <scope>NUCLEOTIDE SEQUENCE [LARGE SCALE GENOMIC DNA]</scope>
</reference>
<dbReference type="PANTHER" id="PTHR24416:SF611">
    <property type="entry name" value="TYROSINE-PROTEIN KINASE TRANSMEMBRANE RECEPTOR ROR"/>
    <property type="match status" value="1"/>
</dbReference>
<keyword evidence="4" id="KW-1133">Transmembrane helix</keyword>
<evidence type="ECO:0000259" key="5">
    <source>
        <dbReference type="PROSITE" id="PS50011"/>
    </source>
</evidence>
<dbReference type="InterPro" id="IPR001245">
    <property type="entry name" value="Ser-Thr/Tyr_kinase_cat_dom"/>
</dbReference>
<evidence type="ECO:0000256" key="1">
    <source>
        <dbReference type="ARBA" id="ARBA00004167"/>
    </source>
</evidence>
<keyword evidence="2" id="KW-0547">Nucleotide-binding</keyword>
<keyword evidence="4" id="KW-0472">Membrane</keyword>
<evidence type="ECO:0000313" key="7">
    <source>
        <dbReference type="Proteomes" id="UP000479000"/>
    </source>
</evidence>
<dbReference type="InterPro" id="IPR000719">
    <property type="entry name" value="Prot_kinase_dom"/>
</dbReference>
<dbReference type="EMBL" id="CADCXU010028786">
    <property type="protein sequence ID" value="CAB0015211.1"/>
    <property type="molecule type" value="Genomic_DNA"/>
</dbReference>
<feature type="binding site" evidence="2">
    <location>
        <position position="251"/>
    </location>
    <ligand>
        <name>ATP</name>
        <dbReference type="ChEBI" id="CHEBI:30616"/>
    </ligand>
</feature>
<evidence type="ECO:0000313" key="6">
    <source>
        <dbReference type="EMBL" id="CAB0015211.1"/>
    </source>
</evidence>
<dbReference type="InterPro" id="IPR050122">
    <property type="entry name" value="RTK"/>
</dbReference>
<keyword evidence="4" id="KW-0812">Transmembrane</keyword>
<feature type="region of interest" description="Disordered" evidence="3">
    <location>
        <begin position="162"/>
        <end position="185"/>
    </location>
</feature>
<sequence length="358" mass="39457">MAWIIVAPSASAAQAPIACPGPNSCNSPSPNTGNCWGSIISAGTRAASIRSLGATSTSKGCPSLKCATYTSAVSISCPKNSSLRIAMFWRTFFRWQTFRRHSSQYYVDFLPKFIILSTLITNRDNWFAVESLWMYLTAGIVGLAVLVIALLLYYFCCKSSSDKRPNLQHESSLKGSVRSPCRKGKGSGLEMSALIPGSASSSVKSDARARVREFHPANIRFIQELGEGAFGKVYKGEIVGTGDEPMLVAIKTLKENASAKTTADFKREVDLMCELRHENIVCLLGVCLTREPLSMLFEFMPKGDLHEFLITHSPHTTEHPLNQADLLKMAVHIAAGNSIFRIFQFSVKNREKRDKVIY</sequence>
<dbReference type="AlphaFoldDB" id="A0A6H5HLK2"/>
<dbReference type="PROSITE" id="PS50011">
    <property type="entry name" value="PROTEIN_KINASE_DOM"/>
    <property type="match status" value="1"/>
</dbReference>
<feature type="transmembrane region" description="Helical" evidence="4">
    <location>
        <begin position="132"/>
        <end position="155"/>
    </location>
</feature>
<protein>
    <recommendedName>
        <fullName evidence="5">Protein kinase domain-containing protein</fullName>
    </recommendedName>
</protein>
<dbReference type="PANTHER" id="PTHR24416">
    <property type="entry name" value="TYROSINE-PROTEIN KINASE RECEPTOR"/>
    <property type="match status" value="1"/>
</dbReference>
<gene>
    <name evidence="6" type="ORF">NTEN_LOCUS19566</name>
</gene>
<keyword evidence="7" id="KW-1185">Reference proteome</keyword>
<proteinExistence type="predicted"/>
<comment type="subcellular location">
    <subcellularLocation>
        <location evidence="1">Membrane</location>
        <topology evidence="1">Single-pass membrane protein</topology>
    </subcellularLocation>
</comment>
<evidence type="ECO:0000256" key="2">
    <source>
        <dbReference type="PROSITE-ProRule" id="PRU10141"/>
    </source>
</evidence>